<keyword evidence="4 8" id="KW-0812">Transmembrane</keyword>
<dbReference type="EMBL" id="DXCH01000032">
    <property type="protein sequence ID" value="HIZ06517.1"/>
    <property type="molecule type" value="Genomic_DNA"/>
</dbReference>
<reference evidence="9" key="1">
    <citation type="journal article" date="2021" name="PeerJ">
        <title>Extensive microbial diversity within the chicken gut microbiome revealed by metagenomics and culture.</title>
        <authorList>
            <person name="Gilroy R."/>
            <person name="Ravi A."/>
            <person name="Getino M."/>
            <person name="Pursley I."/>
            <person name="Horton D.L."/>
            <person name="Alikhan N.F."/>
            <person name="Baker D."/>
            <person name="Gharbi K."/>
            <person name="Hall N."/>
            <person name="Watson M."/>
            <person name="Adriaenssens E.M."/>
            <person name="Foster-Nyarko E."/>
            <person name="Jarju S."/>
            <person name="Secka A."/>
            <person name="Antonio M."/>
            <person name="Oren A."/>
            <person name="Chaudhuri R.R."/>
            <person name="La Ragione R."/>
            <person name="Hildebrand F."/>
            <person name="Pallen M.J."/>
        </authorList>
    </citation>
    <scope>NUCLEOTIDE SEQUENCE</scope>
    <source>
        <strain evidence="9">CHK192-9172</strain>
    </source>
</reference>
<feature type="transmembrane region" description="Helical" evidence="8">
    <location>
        <begin position="100"/>
        <end position="121"/>
    </location>
</feature>
<evidence type="ECO:0000256" key="3">
    <source>
        <dbReference type="ARBA" id="ARBA00022475"/>
    </source>
</evidence>
<evidence type="ECO:0000256" key="2">
    <source>
        <dbReference type="ARBA" id="ARBA00007776"/>
    </source>
</evidence>
<accession>A0A9D2D0V8</accession>
<dbReference type="InterPro" id="IPR017225">
    <property type="entry name" value="Cell_shape_determin_MreD_prd"/>
</dbReference>
<dbReference type="Gene3D" id="1.10.1760.20">
    <property type="match status" value="1"/>
</dbReference>
<dbReference type="NCBIfam" id="TIGR03426">
    <property type="entry name" value="shape_MreD"/>
    <property type="match status" value="1"/>
</dbReference>
<evidence type="ECO:0000256" key="7">
    <source>
        <dbReference type="ARBA" id="ARBA00023136"/>
    </source>
</evidence>
<dbReference type="PIRSF" id="PIRSF037497">
    <property type="entry name" value="MreD_Clostridium/Treponema_prd"/>
    <property type="match status" value="1"/>
</dbReference>
<comment type="caution">
    <text evidence="9">The sequence shown here is derived from an EMBL/GenBank/DDBJ whole genome shotgun (WGS) entry which is preliminary data.</text>
</comment>
<reference evidence="9" key="2">
    <citation type="submission" date="2021-04" db="EMBL/GenBank/DDBJ databases">
        <authorList>
            <person name="Gilroy R."/>
        </authorList>
    </citation>
    <scope>NUCLEOTIDE SEQUENCE</scope>
    <source>
        <strain evidence="9">CHK192-9172</strain>
    </source>
</reference>
<dbReference type="AlphaFoldDB" id="A0A9D2D0V8"/>
<name>A0A9D2D0V8_9FIRM</name>
<gene>
    <name evidence="9" type="primary">mreD</name>
    <name evidence="9" type="ORF">IAA08_01115</name>
</gene>
<keyword evidence="6 8" id="KW-1133">Transmembrane helix</keyword>
<keyword evidence="3" id="KW-1003">Cell membrane</keyword>
<dbReference type="Pfam" id="PF04093">
    <property type="entry name" value="MreD"/>
    <property type="match status" value="1"/>
</dbReference>
<sequence length="172" mass="20025">MRRKIFIAVTIIICFLLQSTVFQRLSFVSISPNLLIVVTAAFGFMRGRKEGLFVGFFCGLLMDVFFGPVLGIYALLYMYVGFINGIFKKIFYPEDVKLPIFLMAVSDLSFNIIIYFGMFLFRGRFEFGYYFVHVMIPELVYTMIVAVVIYFILLKINQKLEEIEKRSAKKFV</sequence>
<comment type="similarity">
    <text evidence="2">Belongs to the MreD family.</text>
</comment>
<feature type="transmembrane region" description="Helical" evidence="8">
    <location>
        <begin position="29"/>
        <end position="45"/>
    </location>
</feature>
<evidence type="ECO:0000256" key="6">
    <source>
        <dbReference type="ARBA" id="ARBA00022989"/>
    </source>
</evidence>
<dbReference type="Proteomes" id="UP000824024">
    <property type="component" value="Unassembled WGS sequence"/>
</dbReference>
<feature type="transmembrane region" description="Helical" evidence="8">
    <location>
        <begin position="52"/>
        <end position="80"/>
    </location>
</feature>
<comment type="subcellular location">
    <subcellularLocation>
        <location evidence="1">Cell membrane</location>
        <topology evidence="1">Multi-pass membrane protein</topology>
    </subcellularLocation>
</comment>
<evidence type="ECO:0000256" key="4">
    <source>
        <dbReference type="ARBA" id="ARBA00022692"/>
    </source>
</evidence>
<dbReference type="GO" id="GO:0005886">
    <property type="term" value="C:plasma membrane"/>
    <property type="evidence" value="ECO:0007669"/>
    <property type="project" value="UniProtKB-SubCell"/>
</dbReference>
<evidence type="ECO:0000313" key="10">
    <source>
        <dbReference type="Proteomes" id="UP000824024"/>
    </source>
</evidence>
<keyword evidence="5" id="KW-0133">Cell shape</keyword>
<dbReference type="GO" id="GO:0008360">
    <property type="term" value="P:regulation of cell shape"/>
    <property type="evidence" value="ECO:0007669"/>
    <property type="project" value="UniProtKB-KW"/>
</dbReference>
<evidence type="ECO:0000256" key="5">
    <source>
        <dbReference type="ARBA" id="ARBA00022960"/>
    </source>
</evidence>
<proteinExistence type="inferred from homology"/>
<evidence type="ECO:0000313" key="9">
    <source>
        <dbReference type="EMBL" id="HIZ06517.1"/>
    </source>
</evidence>
<evidence type="ECO:0000256" key="8">
    <source>
        <dbReference type="SAM" id="Phobius"/>
    </source>
</evidence>
<protein>
    <submittedName>
        <fullName evidence="9">Rod shape-determining protein MreD</fullName>
    </submittedName>
</protein>
<feature type="transmembrane region" description="Helical" evidence="8">
    <location>
        <begin position="128"/>
        <end position="153"/>
    </location>
</feature>
<organism evidence="9 10">
    <name type="scientific">Candidatus Eubacterium avistercoris</name>
    <dbReference type="NCBI Taxonomy" id="2838567"/>
    <lineage>
        <taxon>Bacteria</taxon>
        <taxon>Bacillati</taxon>
        <taxon>Bacillota</taxon>
        <taxon>Clostridia</taxon>
        <taxon>Eubacteriales</taxon>
        <taxon>Eubacteriaceae</taxon>
        <taxon>Eubacterium</taxon>
    </lineage>
</organism>
<keyword evidence="7 8" id="KW-0472">Membrane</keyword>
<dbReference type="InterPro" id="IPR007227">
    <property type="entry name" value="Cell_shape_determining_MreD"/>
</dbReference>
<evidence type="ECO:0000256" key="1">
    <source>
        <dbReference type="ARBA" id="ARBA00004651"/>
    </source>
</evidence>